<name>A0AAD8CYY7_ACIOX</name>
<reference evidence="2" key="1">
    <citation type="submission" date="2022-02" db="EMBL/GenBank/DDBJ databases">
        <title>Atlantic sturgeon de novo genome assembly.</title>
        <authorList>
            <person name="Stock M."/>
            <person name="Klopp C."/>
            <person name="Guiguen Y."/>
            <person name="Cabau C."/>
            <person name="Parinello H."/>
            <person name="Santidrian Yebra-Pimentel E."/>
            <person name="Kuhl H."/>
            <person name="Dirks R.P."/>
            <person name="Guessner J."/>
            <person name="Wuertz S."/>
            <person name="Du K."/>
            <person name="Schartl M."/>
        </authorList>
    </citation>
    <scope>NUCLEOTIDE SEQUENCE</scope>
    <source>
        <strain evidence="2">STURGEONOMICS-FGT-2020</strain>
        <tissue evidence="2">Whole blood</tissue>
    </source>
</reference>
<dbReference type="Proteomes" id="UP001230051">
    <property type="component" value="Unassembled WGS sequence"/>
</dbReference>
<protein>
    <submittedName>
        <fullName evidence="2">Small integral membrane protein 3-like</fullName>
    </submittedName>
</protein>
<accession>A0AAD8CYY7</accession>
<dbReference type="InterPro" id="IPR035275">
    <property type="entry name" value="Smim3"/>
</dbReference>
<evidence type="ECO:0000313" key="3">
    <source>
        <dbReference type="Proteomes" id="UP001230051"/>
    </source>
</evidence>
<feature type="transmembrane region" description="Helical" evidence="1">
    <location>
        <begin position="20"/>
        <end position="46"/>
    </location>
</feature>
<evidence type="ECO:0000256" key="1">
    <source>
        <dbReference type="SAM" id="Phobius"/>
    </source>
</evidence>
<keyword evidence="1" id="KW-0812">Transmembrane</keyword>
<sequence length="58" mass="6351">MDDLTAAVPHLPKHILEVWAIVLVILATIVIMTSLLVCPAVSVIIYRVRTGPTMNEIV</sequence>
<proteinExistence type="predicted"/>
<keyword evidence="3" id="KW-1185">Reference proteome</keyword>
<dbReference type="Pfam" id="PF17307">
    <property type="entry name" value="Smim3"/>
    <property type="match status" value="1"/>
</dbReference>
<gene>
    <name evidence="2" type="primary">Smim3</name>
    <name evidence="2" type="ORF">AOXY_G21839</name>
</gene>
<comment type="caution">
    <text evidence="2">The sequence shown here is derived from an EMBL/GenBank/DDBJ whole genome shotgun (WGS) entry which is preliminary data.</text>
</comment>
<evidence type="ECO:0000313" key="2">
    <source>
        <dbReference type="EMBL" id="KAK1159217.1"/>
    </source>
</evidence>
<keyword evidence="1" id="KW-0472">Membrane</keyword>
<organism evidence="2 3">
    <name type="scientific">Acipenser oxyrinchus oxyrinchus</name>
    <dbReference type="NCBI Taxonomy" id="40147"/>
    <lineage>
        <taxon>Eukaryota</taxon>
        <taxon>Metazoa</taxon>
        <taxon>Chordata</taxon>
        <taxon>Craniata</taxon>
        <taxon>Vertebrata</taxon>
        <taxon>Euteleostomi</taxon>
        <taxon>Actinopterygii</taxon>
        <taxon>Chondrostei</taxon>
        <taxon>Acipenseriformes</taxon>
        <taxon>Acipenseridae</taxon>
        <taxon>Acipenser</taxon>
    </lineage>
</organism>
<dbReference type="PANTHER" id="PTHR37859">
    <property type="entry name" value="SMALL INTEGRAL MEMBRANE PROTEIN 3"/>
    <property type="match status" value="1"/>
</dbReference>
<keyword evidence="1" id="KW-1133">Transmembrane helix</keyword>
<dbReference type="EMBL" id="JAGXEW010000022">
    <property type="protein sequence ID" value="KAK1159217.1"/>
    <property type="molecule type" value="Genomic_DNA"/>
</dbReference>
<dbReference type="PANTHER" id="PTHR37859:SF1">
    <property type="entry name" value="SMALL INTEGRAL MEMBRANE PROTEIN 3"/>
    <property type="match status" value="1"/>
</dbReference>
<dbReference type="AlphaFoldDB" id="A0AAD8CYY7"/>